<proteinExistence type="predicted"/>
<protein>
    <submittedName>
        <fullName evidence="1">Uncharacterized protein</fullName>
    </submittedName>
</protein>
<sequence length="63" mass="7231">MHQHCPLFMFARKFLLIGHGVRPAETWPAPNVIERRAVLQPGLCIRLVDRQRIVTARTGLADR</sequence>
<name>A0A369TKT3_9RHOB</name>
<accession>A0A369TKT3</accession>
<dbReference type="Proteomes" id="UP000253977">
    <property type="component" value="Unassembled WGS sequence"/>
</dbReference>
<organism evidence="1 2">
    <name type="scientific">Thalassococcus profundi</name>
    <dbReference type="NCBI Taxonomy" id="2282382"/>
    <lineage>
        <taxon>Bacteria</taxon>
        <taxon>Pseudomonadati</taxon>
        <taxon>Pseudomonadota</taxon>
        <taxon>Alphaproteobacteria</taxon>
        <taxon>Rhodobacterales</taxon>
        <taxon>Roseobacteraceae</taxon>
        <taxon>Thalassococcus</taxon>
    </lineage>
</organism>
<dbReference type="EMBL" id="QPMK01000008">
    <property type="protein sequence ID" value="RDD65951.1"/>
    <property type="molecule type" value="Genomic_DNA"/>
</dbReference>
<keyword evidence="2" id="KW-1185">Reference proteome</keyword>
<evidence type="ECO:0000313" key="1">
    <source>
        <dbReference type="EMBL" id="RDD65951.1"/>
    </source>
</evidence>
<evidence type="ECO:0000313" key="2">
    <source>
        <dbReference type="Proteomes" id="UP000253977"/>
    </source>
</evidence>
<reference evidence="1 2" key="1">
    <citation type="submission" date="2018-07" db="EMBL/GenBank/DDBJ databases">
        <title>Thalassococcus profundi sp. nov., a marine bacterium isolated from deep seawater of Okinawa Trough.</title>
        <authorList>
            <person name="Yu M."/>
        </authorList>
    </citation>
    <scope>NUCLEOTIDE SEQUENCE [LARGE SCALE GENOMIC DNA]</scope>
    <source>
        <strain evidence="1 2">WRAS1</strain>
    </source>
</reference>
<comment type="caution">
    <text evidence="1">The sequence shown here is derived from an EMBL/GenBank/DDBJ whole genome shotgun (WGS) entry which is preliminary data.</text>
</comment>
<dbReference type="AlphaFoldDB" id="A0A369TKT3"/>
<gene>
    <name evidence="1" type="ORF">DU478_12090</name>
</gene>